<protein>
    <recommendedName>
        <fullName evidence="16">Leucine-rich repeat-containing N-terminal plant-type domain-containing protein</fullName>
    </recommendedName>
</protein>
<evidence type="ECO:0000256" key="10">
    <source>
        <dbReference type="ARBA" id="ARBA00023180"/>
    </source>
</evidence>
<dbReference type="InterPro" id="IPR032675">
    <property type="entry name" value="LRR_dom_sf"/>
</dbReference>
<evidence type="ECO:0000256" key="11">
    <source>
        <dbReference type="SAM" id="Phobius"/>
    </source>
</evidence>
<organism evidence="14 15">
    <name type="scientific">Lactuca sativa</name>
    <name type="common">Garden lettuce</name>
    <dbReference type="NCBI Taxonomy" id="4236"/>
    <lineage>
        <taxon>Eukaryota</taxon>
        <taxon>Viridiplantae</taxon>
        <taxon>Streptophyta</taxon>
        <taxon>Embryophyta</taxon>
        <taxon>Tracheophyta</taxon>
        <taxon>Spermatophyta</taxon>
        <taxon>Magnoliopsida</taxon>
        <taxon>eudicotyledons</taxon>
        <taxon>Gunneridae</taxon>
        <taxon>Pentapetalae</taxon>
        <taxon>asterids</taxon>
        <taxon>campanulids</taxon>
        <taxon>Asterales</taxon>
        <taxon>Asteraceae</taxon>
        <taxon>Cichorioideae</taxon>
        <taxon>Cichorieae</taxon>
        <taxon>Lactucinae</taxon>
        <taxon>Lactuca</taxon>
    </lineage>
</organism>
<keyword evidence="8 11" id="KW-1133">Transmembrane helix</keyword>
<feature type="domain" description="Disease resistance R13L4/SHOC-2-like LRR" evidence="13">
    <location>
        <begin position="443"/>
        <end position="643"/>
    </location>
</feature>
<keyword evidence="15" id="KW-1185">Reference proteome</keyword>
<dbReference type="Pfam" id="PF23598">
    <property type="entry name" value="LRR_14"/>
    <property type="match status" value="1"/>
</dbReference>
<dbReference type="InterPro" id="IPR055414">
    <property type="entry name" value="LRR_R13L4/SHOC2-like"/>
</dbReference>
<evidence type="ECO:0000256" key="1">
    <source>
        <dbReference type="ARBA" id="ARBA00004251"/>
    </source>
</evidence>
<evidence type="ECO:0000259" key="13">
    <source>
        <dbReference type="Pfam" id="PF23598"/>
    </source>
</evidence>
<comment type="subcellular location">
    <subcellularLocation>
        <location evidence="1">Cell membrane</location>
        <topology evidence="1">Single-pass type I membrane protein</topology>
    </subcellularLocation>
</comment>
<dbReference type="PANTHER" id="PTHR48063:SF106">
    <property type="entry name" value="LEUCINE-RICH REPEAT DOMAIN, L DOMAIN-LIKE PROTEIN-RELATED"/>
    <property type="match status" value="1"/>
</dbReference>
<dbReference type="InterPro" id="IPR046956">
    <property type="entry name" value="RLP23-like"/>
</dbReference>
<dbReference type="GO" id="GO:0005886">
    <property type="term" value="C:plasma membrane"/>
    <property type="evidence" value="ECO:0007669"/>
    <property type="project" value="UniProtKB-SubCell"/>
</dbReference>
<dbReference type="AlphaFoldDB" id="A0A9R1WSQ8"/>
<dbReference type="PANTHER" id="PTHR48063">
    <property type="entry name" value="LRR RECEPTOR-LIKE KINASE"/>
    <property type="match status" value="1"/>
</dbReference>
<evidence type="ECO:0000256" key="4">
    <source>
        <dbReference type="ARBA" id="ARBA00022614"/>
    </source>
</evidence>
<sequence length="1085" mass="120138">MENSRVLGLPHVFVCVLFVATTYTCLGLGNISVSVSVSVSVVCSKQERLALLKIKQSVKDPSGMLSSWVGNNCCLWERIICHRVTGNVEGVYLRGDMAYLFDPENDDGNYLVGNEVSSSLEELMHLKHLDLSGNDFQGSMIPEFIGTLKHLSYLNLSYADFKGIIPHHIGNLSNIKVLDLSSNLELIVDDMSWTLGLSSLEHLDLSSLDLSGTQNSDIVLYNIPSLEWLNLHSCGVSIPFLNSSRILPNIKHLDLGFNSFETFLPTILQNMTSLQFLDLSSFDLSFIGSLVTLLNMIPSLSELHLSSCGIDKTFLSTPHLNLSTFYDIQHLDLSDNSVEGTFPSLLTNMSSLRVLELSGNMLNSSVPNMPNLLELDLSSNEFKQIEHIGIWRLCHLKQLSASQNPFDIEIIDSLKNVSECSHYALERLFLQLSLNGSIPELLGRFTDLSGLHLSGNKLTGSIPESIRSLRFLQVLDLSENMLTGHIPKFLGTLSSLDLSSNLLNGRIPESIGELTDLTYLNLGSNQLMGPIPSSLGRLVSLQTISLSSNMLNGNIPVSFGQLLKLRSLVISNNFLEGVVSEAHFSDLSMLKKLDASSNRKLTFNVSHEWVPPFKLVSLRLSSCKIENGFPQWLRNQRELKTLVLSNASISGPLPTWLQKTPIIPYLDLSHNKLSGSLINLPNGGNFHASAYWALFLGNNLFNGSIPRSLCKTDLDFLDLSKNKLTGKIPNCFDNMQRLMTMIFSSNRLSGVIPNTIARNSLSLLRLSLNDNSFVGELPEELGNLGDLCILDLGDNEFSGNIPEWIGENLTSLIVLRLHNNNFTGRIPQSLCKASNLQILDVAYNNLTGTIPQCLGELKAMVNSSGVHSMIIPFDSDENVFQVMKGVDLEYTTTWDMVFNMDLSSNKLVGEIPVKLTQLAMLMGLNLSNNHLIGDIPHNIGNMKKLFSLDLSGNELIGVIPPSMAALNFLSHLNLSYNNLSGQIPKGNQLQTLNDPTIYAGNNYLCGAPLSRNCSNHKVPTILHNNNTKVWFYADVMSGFTTGFWGVIGVLFFKKQWRHNLFIFAKKTVEKIQVVTIAKMKREREA</sequence>
<keyword evidence="10" id="KW-0325">Glycoprotein</keyword>
<evidence type="ECO:0000256" key="8">
    <source>
        <dbReference type="ARBA" id="ARBA00022989"/>
    </source>
</evidence>
<dbReference type="Proteomes" id="UP000235145">
    <property type="component" value="Unassembled WGS sequence"/>
</dbReference>
<evidence type="ECO:0000256" key="9">
    <source>
        <dbReference type="ARBA" id="ARBA00023136"/>
    </source>
</evidence>
<feature type="transmembrane region" description="Helical" evidence="11">
    <location>
        <begin position="12"/>
        <end position="33"/>
    </location>
</feature>
<keyword evidence="7" id="KW-0677">Repeat</keyword>
<dbReference type="EMBL" id="NBSK02000009">
    <property type="protein sequence ID" value="KAJ0184847.1"/>
    <property type="molecule type" value="Genomic_DNA"/>
</dbReference>
<comment type="similarity">
    <text evidence="2">Belongs to the RLP family.</text>
</comment>
<evidence type="ECO:0000313" key="15">
    <source>
        <dbReference type="Proteomes" id="UP000235145"/>
    </source>
</evidence>
<feature type="transmembrane region" description="Helical" evidence="11">
    <location>
        <begin position="1029"/>
        <end position="1052"/>
    </location>
</feature>
<feature type="domain" description="Leucine-rich repeat-containing N-terminal plant-type" evidence="12">
    <location>
        <begin position="45"/>
        <end position="81"/>
    </location>
</feature>
<accession>A0A9R1WSQ8</accession>
<evidence type="ECO:0008006" key="16">
    <source>
        <dbReference type="Google" id="ProtNLM"/>
    </source>
</evidence>
<dbReference type="PROSITE" id="PS51450">
    <property type="entry name" value="LRR"/>
    <property type="match status" value="1"/>
</dbReference>
<dbReference type="OrthoDB" id="1060944at2759"/>
<evidence type="ECO:0000256" key="7">
    <source>
        <dbReference type="ARBA" id="ARBA00022737"/>
    </source>
</evidence>
<keyword evidence="3" id="KW-1003">Cell membrane</keyword>
<proteinExistence type="inferred from homology"/>
<evidence type="ECO:0000256" key="3">
    <source>
        <dbReference type="ARBA" id="ARBA00022475"/>
    </source>
</evidence>
<evidence type="ECO:0000256" key="6">
    <source>
        <dbReference type="ARBA" id="ARBA00022729"/>
    </source>
</evidence>
<dbReference type="Pfam" id="PF08263">
    <property type="entry name" value="LRRNT_2"/>
    <property type="match status" value="1"/>
</dbReference>
<gene>
    <name evidence="14" type="ORF">LSAT_V11C900484330</name>
</gene>
<reference evidence="14 15" key="1">
    <citation type="journal article" date="2017" name="Nat. Commun.">
        <title>Genome assembly with in vitro proximity ligation data and whole-genome triplication in lettuce.</title>
        <authorList>
            <person name="Reyes-Chin-Wo S."/>
            <person name="Wang Z."/>
            <person name="Yang X."/>
            <person name="Kozik A."/>
            <person name="Arikit S."/>
            <person name="Song C."/>
            <person name="Xia L."/>
            <person name="Froenicke L."/>
            <person name="Lavelle D.O."/>
            <person name="Truco M.J."/>
            <person name="Xia R."/>
            <person name="Zhu S."/>
            <person name="Xu C."/>
            <person name="Xu H."/>
            <person name="Xu X."/>
            <person name="Cox K."/>
            <person name="Korf I."/>
            <person name="Meyers B.C."/>
            <person name="Michelmore R.W."/>
        </authorList>
    </citation>
    <scope>NUCLEOTIDE SEQUENCE [LARGE SCALE GENOMIC DNA]</scope>
    <source>
        <strain evidence="15">cv. Salinas</strain>
        <tissue evidence="14">Seedlings</tissue>
    </source>
</reference>
<evidence type="ECO:0000259" key="12">
    <source>
        <dbReference type="Pfam" id="PF08263"/>
    </source>
</evidence>
<dbReference type="InterPro" id="IPR001611">
    <property type="entry name" value="Leu-rich_rpt"/>
</dbReference>
<keyword evidence="9 11" id="KW-0472">Membrane</keyword>
<name>A0A9R1WSQ8_LACSA</name>
<dbReference type="FunFam" id="3.80.10.10:FF:000095">
    <property type="entry name" value="LRR receptor-like serine/threonine-protein kinase GSO1"/>
    <property type="match status" value="2"/>
</dbReference>
<dbReference type="InterPro" id="IPR003591">
    <property type="entry name" value="Leu-rich_rpt_typical-subtyp"/>
</dbReference>
<evidence type="ECO:0000256" key="2">
    <source>
        <dbReference type="ARBA" id="ARBA00009592"/>
    </source>
</evidence>
<keyword evidence="5 11" id="KW-0812">Transmembrane</keyword>
<comment type="caution">
    <text evidence="14">The sequence shown here is derived from an EMBL/GenBank/DDBJ whole genome shotgun (WGS) entry which is preliminary data.</text>
</comment>
<dbReference type="GO" id="GO:0051707">
    <property type="term" value="P:response to other organism"/>
    <property type="evidence" value="ECO:0007669"/>
    <property type="project" value="UniProtKB-ARBA"/>
</dbReference>
<dbReference type="FunFam" id="3.80.10.10:FF:000111">
    <property type="entry name" value="LRR receptor-like serine/threonine-protein kinase ERECTA"/>
    <property type="match status" value="1"/>
</dbReference>
<keyword evidence="4" id="KW-0433">Leucine-rich repeat</keyword>
<dbReference type="Gene3D" id="3.80.10.10">
    <property type="entry name" value="Ribonuclease Inhibitor"/>
    <property type="match status" value="6"/>
</dbReference>
<dbReference type="GO" id="GO:0006952">
    <property type="term" value="P:defense response"/>
    <property type="evidence" value="ECO:0007669"/>
    <property type="project" value="UniProtKB-ARBA"/>
</dbReference>
<evidence type="ECO:0000256" key="5">
    <source>
        <dbReference type="ARBA" id="ARBA00022692"/>
    </source>
</evidence>
<dbReference type="SUPFAM" id="SSF52058">
    <property type="entry name" value="L domain-like"/>
    <property type="match status" value="3"/>
</dbReference>
<keyword evidence="6" id="KW-0732">Signal</keyword>
<evidence type="ECO:0000313" key="14">
    <source>
        <dbReference type="EMBL" id="KAJ0184847.1"/>
    </source>
</evidence>
<dbReference type="Pfam" id="PF00560">
    <property type="entry name" value="LRR_1"/>
    <property type="match status" value="11"/>
</dbReference>
<dbReference type="SMART" id="SM00369">
    <property type="entry name" value="LRR_TYP"/>
    <property type="match status" value="8"/>
</dbReference>
<dbReference type="InterPro" id="IPR013210">
    <property type="entry name" value="LRR_N_plant-typ"/>
</dbReference>